<organism evidence="1 2">
    <name type="scientific">Actinomadura soli</name>
    <dbReference type="NCBI Taxonomy" id="2508997"/>
    <lineage>
        <taxon>Bacteria</taxon>
        <taxon>Bacillati</taxon>
        <taxon>Actinomycetota</taxon>
        <taxon>Actinomycetes</taxon>
        <taxon>Streptosporangiales</taxon>
        <taxon>Thermomonosporaceae</taxon>
        <taxon>Actinomadura</taxon>
    </lineage>
</organism>
<evidence type="ECO:0000313" key="2">
    <source>
        <dbReference type="Proteomes" id="UP000309174"/>
    </source>
</evidence>
<protein>
    <submittedName>
        <fullName evidence="1">Uncharacterized protein</fullName>
    </submittedName>
</protein>
<gene>
    <name evidence="1" type="ORF">ETD83_37305</name>
</gene>
<evidence type="ECO:0000313" key="1">
    <source>
        <dbReference type="EMBL" id="TMQ90017.1"/>
    </source>
</evidence>
<comment type="caution">
    <text evidence="1">The sequence shown here is derived from an EMBL/GenBank/DDBJ whole genome shotgun (WGS) entry which is preliminary data.</text>
</comment>
<reference evidence="1 2" key="1">
    <citation type="submission" date="2019-05" db="EMBL/GenBank/DDBJ databases">
        <title>Draft genome sequence of Actinomadura sp. 14C53.</title>
        <authorList>
            <person name="Saricaoglu S."/>
            <person name="Isik K."/>
        </authorList>
    </citation>
    <scope>NUCLEOTIDE SEQUENCE [LARGE SCALE GENOMIC DNA]</scope>
    <source>
        <strain evidence="1 2">14C53</strain>
    </source>
</reference>
<dbReference type="OrthoDB" id="2967067at2"/>
<keyword evidence="2" id="KW-1185">Reference proteome</keyword>
<name>A0A5C4J3D6_9ACTN</name>
<dbReference type="AlphaFoldDB" id="A0A5C4J3D6"/>
<proteinExistence type="predicted"/>
<accession>A0A5C4J3D6</accession>
<sequence>MTRAQAVAVVSGLEALKRRVRVRVHCPEAQDVAENPGEANPDLLGRFAAQRERHDLIWAPEAEPPNGDDRDRAWDLAVQSCERAAQDAEAERERNEAPQGGTIEQALEMFLAEQRESVSKRTFANYESVISLLRNSLNGYAYQGLDDDESARFDAAYDRHSDGGAFCRVFGPQKIPENIGEFLGYYMARKVITTSAVLQATGPVVRKFGEWLTTRDYGITAADVEDMLVEEGWEIYVEADLVDGEWQVSMIGTVYT</sequence>
<dbReference type="RefSeq" id="WP_138649915.1">
    <property type="nucleotide sequence ID" value="NZ_VCKW01000338.1"/>
</dbReference>
<dbReference type="Proteomes" id="UP000309174">
    <property type="component" value="Unassembled WGS sequence"/>
</dbReference>
<dbReference type="EMBL" id="VCKW01000338">
    <property type="protein sequence ID" value="TMQ90017.1"/>
    <property type="molecule type" value="Genomic_DNA"/>
</dbReference>